<dbReference type="RefSeq" id="XP_010701579.1">
    <property type="nucleotide sequence ID" value="XM_010703277.1"/>
</dbReference>
<dbReference type="eggNOG" id="KOG1471">
    <property type="taxonomic scope" value="Eukaryota"/>
</dbReference>
<dbReference type="OrthoDB" id="1434354at2759"/>
<name>A0A088RXQ9_LEIPA</name>
<sequence>MEAFAEDGSATGFRPQSGTCTLTREQVEKIEALIHLMKEHYDPLPAQLEMYLQLIPPPASVASAEEDSGNKAQPRNLVRNLMRSYCSSFLVSREWDVQKAFSMMQDVVAYRAANRLDEQCFFPPAISVHGWSTVEVCRALRQSPRETALRVDRVCAGVTQGITCGIHYWDKGGRPVAYVMIESLDVVELMRQLRQMASVGKSPADVMWEYMVHLLGVTESAMLYQLIQREARRSGRSSTSKFTDEATPAEVTQGAVTMIYDMKGLSVKMLWKPILDLFRDLAKEFFKYYPDRVHQIICVNSPSLVRYAFRLVRGVMPADFQNKISFFSSHDTLATLEKVIDRKYIPHFLGGDCHCTAEGGECLSGYDPLHPRRAAVTDAHADGDGEVCTEDVTLTTSQACTRVFPVKASEVVVWDFAVAGGGHDIIFTVFFVPQSATSGMRWSEVEVKKLSPYTVTSEALPEGSDLFVAAEDGVVVLGWRNRRSWFAAKRIQLRAYKEAMSTTLHE</sequence>
<dbReference type="KEGG" id="lpan:LPMP_311880"/>
<dbReference type="CDD" id="cd00170">
    <property type="entry name" value="SEC14"/>
    <property type="match status" value="1"/>
</dbReference>
<dbReference type="AlphaFoldDB" id="A0A088RXQ9"/>
<gene>
    <name evidence="2" type="ORF">LPMP_311880</name>
</gene>
<evidence type="ECO:0000259" key="1">
    <source>
        <dbReference type="PROSITE" id="PS50191"/>
    </source>
</evidence>
<dbReference type="PROSITE" id="PS50191">
    <property type="entry name" value="CRAL_TRIO"/>
    <property type="match status" value="1"/>
</dbReference>
<dbReference type="SMART" id="SM00516">
    <property type="entry name" value="SEC14"/>
    <property type="match status" value="1"/>
</dbReference>
<dbReference type="EMBL" id="CP009400">
    <property type="protein sequence ID" value="AIO00779.1"/>
    <property type="molecule type" value="Genomic_DNA"/>
</dbReference>
<dbReference type="SUPFAM" id="SSF52087">
    <property type="entry name" value="CRAL/TRIO domain"/>
    <property type="match status" value="1"/>
</dbReference>
<dbReference type="InterPro" id="IPR036273">
    <property type="entry name" value="CRAL/TRIO_N_dom_sf"/>
</dbReference>
<dbReference type="InterPro" id="IPR036865">
    <property type="entry name" value="CRAL-TRIO_dom_sf"/>
</dbReference>
<dbReference type="PANTHER" id="PTHR45657">
    <property type="entry name" value="CRAL-TRIO DOMAIN-CONTAINING PROTEIN YKL091C-RELATED"/>
    <property type="match status" value="1"/>
</dbReference>
<dbReference type="PANTHER" id="PTHR45657:SF1">
    <property type="entry name" value="CRAL-TRIO DOMAIN-CONTAINING PROTEIN YKL091C-RELATED"/>
    <property type="match status" value="1"/>
</dbReference>
<evidence type="ECO:0000313" key="3">
    <source>
        <dbReference type="Proteomes" id="UP000063063"/>
    </source>
</evidence>
<protein>
    <recommendedName>
        <fullName evidence="1">CRAL-TRIO domain-containing protein</fullName>
    </recommendedName>
</protein>
<keyword evidence="3" id="KW-1185">Reference proteome</keyword>
<dbReference type="VEuPathDB" id="TriTrypDB:LPMP_311880"/>
<accession>A0A088RXQ9</accession>
<dbReference type="InterPro" id="IPR001251">
    <property type="entry name" value="CRAL-TRIO_dom"/>
</dbReference>
<evidence type="ECO:0000313" key="2">
    <source>
        <dbReference type="EMBL" id="AIO00779.1"/>
    </source>
</evidence>
<dbReference type="GeneID" id="22577614"/>
<dbReference type="SUPFAM" id="SSF101576">
    <property type="entry name" value="Supernatant protein factor (SPF), C-terminal domain"/>
    <property type="match status" value="1"/>
</dbReference>
<dbReference type="Proteomes" id="UP000063063">
    <property type="component" value="Chromosome 31"/>
</dbReference>
<dbReference type="Pfam" id="PF00650">
    <property type="entry name" value="CRAL_TRIO"/>
    <property type="match status" value="1"/>
</dbReference>
<dbReference type="InterPro" id="IPR051026">
    <property type="entry name" value="PI/PC_transfer"/>
</dbReference>
<organism evidence="2 3">
    <name type="scientific">Leishmania panamensis</name>
    <dbReference type="NCBI Taxonomy" id="5679"/>
    <lineage>
        <taxon>Eukaryota</taxon>
        <taxon>Discoba</taxon>
        <taxon>Euglenozoa</taxon>
        <taxon>Kinetoplastea</taxon>
        <taxon>Metakinetoplastina</taxon>
        <taxon>Trypanosomatida</taxon>
        <taxon>Trypanosomatidae</taxon>
        <taxon>Leishmaniinae</taxon>
        <taxon>Leishmania</taxon>
        <taxon>Leishmania guyanensis species complex</taxon>
    </lineage>
</organism>
<reference evidence="2 3" key="1">
    <citation type="journal article" date="2015" name="Sci. Rep.">
        <title>The genome of Leishmania panamensis: insights into genomics of the L. (Viannia) subgenus.</title>
        <authorList>
            <person name="Llanes A."/>
            <person name="Restrepo C.M."/>
            <person name="Vecchio G.D."/>
            <person name="Anguizola F.J."/>
            <person name="Lleonart R."/>
        </authorList>
    </citation>
    <scope>NUCLEOTIDE SEQUENCE [LARGE SCALE GENOMIC DNA]</scope>
    <source>
        <strain evidence="2 3">MHOM/PA/94/PSC-1</strain>
    </source>
</reference>
<dbReference type="SUPFAM" id="SSF46938">
    <property type="entry name" value="CRAL/TRIO N-terminal domain"/>
    <property type="match status" value="1"/>
</dbReference>
<proteinExistence type="predicted"/>
<dbReference type="VEuPathDB" id="TriTrypDB:LPAL13_310025700"/>
<feature type="domain" description="CRAL-TRIO" evidence="1">
    <location>
        <begin position="165"/>
        <end position="357"/>
    </location>
</feature>
<dbReference type="Gene3D" id="2.60.120.680">
    <property type="entry name" value="GOLD domain"/>
    <property type="match status" value="1"/>
</dbReference>
<dbReference type="Gene3D" id="3.40.525.10">
    <property type="entry name" value="CRAL-TRIO lipid binding domain"/>
    <property type="match status" value="1"/>
</dbReference>
<dbReference type="InterPro" id="IPR036598">
    <property type="entry name" value="GOLD_dom_sf"/>
</dbReference>